<gene>
    <name evidence="2" type="ORF">C6P46_006580</name>
</gene>
<feature type="region of interest" description="Disordered" evidence="1">
    <location>
        <begin position="240"/>
        <end position="273"/>
    </location>
</feature>
<name>A0A9P6VWW7_RHOMI</name>
<comment type="caution">
    <text evidence="2">The sequence shown here is derived from an EMBL/GenBank/DDBJ whole genome shotgun (WGS) entry which is preliminary data.</text>
</comment>
<accession>A0A9P6VWW7</accession>
<sequence length="360" mass="38770">MARGKGTPRRTRDLADDDDDMSPVSRSPSNAISSPRRVAAGAAAQGTSSPSRLALNHTGNPAAPEKPTRGPLPPSAETTYHQRLRQILVDHRKARRAWIELVIRGLIGRTRAVLELWVDVELALKAIDKQKTVTSSNVRAGYLFAQSAKLSEQIAAVEAVFSNLEDIVANMQSTCERVEYLVIEAAKTRGTVFAFREAMWVTWPLARFADGIQSLSMPYIQSLALVRSLLDTLLTFPPLPSSTSSSSTTQTESAPTPPTAQKSPAEPVKTRPSNEEIQAAMSLLAVQPLLPGKASDWGNDGWEEVLAVEDAATNDVAAQRKRSTPSRHVMGTMEASEPFSGSAIASGPILEADKLPRLGG</sequence>
<proteinExistence type="predicted"/>
<evidence type="ECO:0000313" key="3">
    <source>
        <dbReference type="Proteomes" id="UP000777482"/>
    </source>
</evidence>
<dbReference type="Proteomes" id="UP000777482">
    <property type="component" value="Unassembled WGS sequence"/>
</dbReference>
<organism evidence="2 3">
    <name type="scientific">Rhodotorula mucilaginosa</name>
    <name type="common">Yeast</name>
    <name type="synonym">Rhodotorula rubra</name>
    <dbReference type="NCBI Taxonomy" id="5537"/>
    <lineage>
        <taxon>Eukaryota</taxon>
        <taxon>Fungi</taxon>
        <taxon>Dikarya</taxon>
        <taxon>Basidiomycota</taxon>
        <taxon>Pucciniomycotina</taxon>
        <taxon>Microbotryomycetes</taxon>
        <taxon>Sporidiobolales</taxon>
        <taxon>Sporidiobolaceae</taxon>
        <taxon>Rhodotorula</taxon>
    </lineage>
</organism>
<evidence type="ECO:0000256" key="1">
    <source>
        <dbReference type="SAM" id="MobiDB-lite"/>
    </source>
</evidence>
<reference evidence="2 3" key="1">
    <citation type="submission" date="2020-11" db="EMBL/GenBank/DDBJ databases">
        <title>Kefir isolates.</title>
        <authorList>
            <person name="Marcisauskas S."/>
            <person name="Kim Y."/>
            <person name="Blasche S."/>
        </authorList>
    </citation>
    <scope>NUCLEOTIDE SEQUENCE [LARGE SCALE GENOMIC DNA]</scope>
    <source>
        <strain evidence="2 3">KR</strain>
    </source>
</reference>
<feature type="region of interest" description="Disordered" evidence="1">
    <location>
        <begin position="319"/>
        <end position="345"/>
    </location>
</feature>
<dbReference type="AlphaFoldDB" id="A0A9P6VWW7"/>
<keyword evidence="3" id="KW-1185">Reference proteome</keyword>
<feature type="compositionally biased region" description="Low complexity" evidence="1">
    <location>
        <begin position="240"/>
        <end position="254"/>
    </location>
</feature>
<dbReference type="OrthoDB" id="17066at2759"/>
<dbReference type="EMBL" id="PUHQ01000083">
    <property type="protein sequence ID" value="KAG0657295.1"/>
    <property type="molecule type" value="Genomic_DNA"/>
</dbReference>
<feature type="region of interest" description="Disordered" evidence="1">
    <location>
        <begin position="1"/>
        <end position="76"/>
    </location>
</feature>
<evidence type="ECO:0000313" key="2">
    <source>
        <dbReference type="EMBL" id="KAG0657295.1"/>
    </source>
</evidence>
<protein>
    <submittedName>
        <fullName evidence="2">Uncharacterized protein</fullName>
    </submittedName>
</protein>